<reference evidence="1" key="1">
    <citation type="journal article" date="2022" name="Int. J. Mol. Sci.">
        <title>Draft Genome of Tanacetum Coccineum: Genomic Comparison of Closely Related Tanacetum-Family Plants.</title>
        <authorList>
            <person name="Yamashiro T."/>
            <person name="Shiraishi A."/>
            <person name="Nakayama K."/>
            <person name="Satake H."/>
        </authorList>
    </citation>
    <scope>NUCLEOTIDE SEQUENCE</scope>
</reference>
<dbReference type="Proteomes" id="UP001151760">
    <property type="component" value="Unassembled WGS sequence"/>
</dbReference>
<comment type="caution">
    <text evidence="1">The sequence shown here is derived from an EMBL/GenBank/DDBJ whole genome shotgun (WGS) entry which is preliminary data.</text>
</comment>
<keyword evidence="2" id="KW-1185">Reference proteome</keyword>
<gene>
    <name evidence="1" type="ORF">Tco_0772539</name>
</gene>
<proteinExistence type="predicted"/>
<reference evidence="1" key="2">
    <citation type="submission" date="2022-01" db="EMBL/GenBank/DDBJ databases">
        <authorList>
            <person name="Yamashiro T."/>
            <person name="Shiraishi A."/>
            <person name="Satake H."/>
            <person name="Nakayama K."/>
        </authorList>
    </citation>
    <scope>NUCLEOTIDE SEQUENCE</scope>
</reference>
<sequence length="324" mass="35547">MVNLSKPSITTWSCRGIEFKFDLPVRATYSPNTWLATKRESTFASRLRTPIRAAMRSPAIRASYSASLFVGRDSKAQCPDPDSPIALIVALRFDECFSLQVYGVSCGKLLQLRRPTEVSLLHTPSDVLRQGDRDLSADLDGGTCSIKLTKGTSSAFAAVVDVDNSAVDGNFSIRVPGMGPSALLECYLYANHNRRSLLGSNVRNIMSPPADSSSNNVHAVDVRRPRSIFSMWGGTCRLPPPAPTDLVAVVATAIWSLDCPPDCSLSRFCVPRLSEESSEDELTLLRRLRHCPRSPELGGLSFGERLCPSLLWTKSRCQQPITER</sequence>
<dbReference type="EMBL" id="BQNB010011386">
    <property type="protein sequence ID" value="GJS89903.1"/>
    <property type="molecule type" value="Genomic_DNA"/>
</dbReference>
<organism evidence="1 2">
    <name type="scientific">Tanacetum coccineum</name>
    <dbReference type="NCBI Taxonomy" id="301880"/>
    <lineage>
        <taxon>Eukaryota</taxon>
        <taxon>Viridiplantae</taxon>
        <taxon>Streptophyta</taxon>
        <taxon>Embryophyta</taxon>
        <taxon>Tracheophyta</taxon>
        <taxon>Spermatophyta</taxon>
        <taxon>Magnoliopsida</taxon>
        <taxon>eudicotyledons</taxon>
        <taxon>Gunneridae</taxon>
        <taxon>Pentapetalae</taxon>
        <taxon>asterids</taxon>
        <taxon>campanulids</taxon>
        <taxon>Asterales</taxon>
        <taxon>Asteraceae</taxon>
        <taxon>Asteroideae</taxon>
        <taxon>Anthemideae</taxon>
        <taxon>Anthemidinae</taxon>
        <taxon>Tanacetum</taxon>
    </lineage>
</organism>
<evidence type="ECO:0000313" key="2">
    <source>
        <dbReference type="Proteomes" id="UP001151760"/>
    </source>
</evidence>
<protein>
    <submittedName>
        <fullName evidence="1">Uncharacterized protein</fullName>
    </submittedName>
</protein>
<name>A0ABQ4ZM79_9ASTR</name>
<accession>A0ABQ4ZM79</accession>
<evidence type="ECO:0000313" key="1">
    <source>
        <dbReference type="EMBL" id="GJS89903.1"/>
    </source>
</evidence>